<feature type="DNA-binding region" description="H-T-H motif" evidence="4">
    <location>
        <begin position="29"/>
        <end position="48"/>
    </location>
</feature>
<evidence type="ECO:0000256" key="1">
    <source>
        <dbReference type="ARBA" id="ARBA00023015"/>
    </source>
</evidence>
<evidence type="ECO:0000256" key="3">
    <source>
        <dbReference type="ARBA" id="ARBA00023163"/>
    </source>
</evidence>
<dbReference type="PANTHER" id="PTHR47506">
    <property type="entry name" value="TRANSCRIPTIONAL REGULATORY PROTEIN"/>
    <property type="match status" value="1"/>
</dbReference>
<dbReference type="InterPro" id="IPR036271">
    <property type="entry name" value="Tet_transcr_reg_TetR-rel_C_sf"/>
</dbReference>
<dbReference type="Gene3D" id="1.10.10.60">
    <property type="entry name" value="Homeodomain-like"/>
    <property type="match status" value="1"/>
</dbReference>
<dbReference type="InterPro" id="IPR009057">
    <property type="entry name" value="Homeodomain-like_sf"/>
</dbReference>
<evidence type="ECO:0000256" key="4">
    <source>
        <dbReference type="PROSITE-ProRule" id="PRU00335"/>
    </source>
</evidence>
<dbReference type="Proteomes" id="UP000666369">
    <property type="component" value="Unassembled WGS sequence"/>
</dbReference>
<dbReference type="EMBL" id="JAADJT010000001">
    <property type="protein sequence ID" value="NGZ82752.1"/>
    <property type="molecule type" value="Genomic_DNA"/>
</dbReference>
<evidence type="ECO:0000259" key="5">
    <source>
        <dbReference type="PROSITE" id="PS50977"/>
    </source>
</evidence>
<dbReference type="PROSITE" id="PS50977">
    <property type="entry name" value="HTH_TETR_2"/>
    <property type="match status" value="1"/>
</dbReference>
<dbReference type="PANTHER" id="PTHR47506:SF10">
    <property type="entry name" value="TRANSCRIPTIONAL REGULATORY PROTEIN"/>
    <property type="match status" value="1"/>
</dbReference>
<dbReference type="Pfam" id="PF00440">
    <property type="entry name" value="TetR_N"/>
    <property type="match status" value="1"/>
</dbReference>
<dbReference type="Pfam" id="PF16925">
    <property type="entry name" value="TetR_C_13"/>
    <property type="match status" value="1"/>
</dbReference>
<dbReference type="SUPFAM" id="SSF48498">
    <property type="entry name" value="Tetracyclin repressor-like, C-terminal domain"/>
    <property type="match status" value="1"/>
</dbReference>
<dbReference type="RefSeq" id="WP_166097389.1">
    <property type="nucleotide sequence ID" value="NZ_JAADJT010000001.1"/>
</dbReference>
<comment type="caution">
    <text evidence="6">The sequence shown here is derived from an EMBL/GenBank/DDBJ whole genome shotgun (WGS) entry which is preliminary data.</text>
</comment>
<organism evidence="6 7">
    <name type="scientific">Duganella aceris</name>
    <dbReference type="NCBI Taxonomy" id="2703883"/>
    <lineage>
        <taxon>Bacteria</taxon>
        <taxon>Pseudomonadati</taxon>
        <taxon>Pseudomonadota</taxon>
        <taxon>Betaproteobacteria</taxon>
        <taxon>Burkholderiales</taxon>
        <taxon>Oxalobacteraceae</taxon>
        <taxon>Telluria group</taxon>
        <taxon>Duganella</taxon>
    </lineage>
</organism>
<evidence type="ECO:0000256" key="2">
    <source>
        <dbReference type="ARBA" id="ARBA00023125"/>
    </source>
</evidence>
<sequence>MARQKEFDRADTLNQAMQVFWQKGYAATSTADLLQAMGIGRQSMYDTFGDKYSLYLEALKQYCDTSTADVLRGLKGDSPLAAIEHMLQSFAARPKRDNAKGCMGVNAVCEFGTDDAGINAIHQSSGALLNDAVGRMLRAAAVAGEIPADTDVQQAAAFVAATLSGMKVCAKAGGSGATLRAIAGFAVQGLRGG</sequence>
<evidence type="ECO:0000313" key="6">
    <source>
        <dbReference type="EMBL" id="NGZ82752.1"/>
    </source>
</evidence>
<keyword evidence="7" id="KW-1185">Reference proteome</keyword>
<name>A0ABX0FDZ9_9BURK</name>
<gene>
    <name evidence="6" type="ORF">GW587_00550</name>
</gene>
<dbReference type="Gene3D" id="1.10.357.10">
    <property type="entry name" value="Tetracycline Repressor, domain 2"/>
    <property type="match status" value="1"/>
</dbReference>
<feature type="domain" description="HTH tetR-type" evidence="5">
    <location>
        <begin position="6"/>
        <end position="66"/>
    </location>
</feature>
<reference evidence="7" key="1">
    <citation type="submission" date="2023-07" db="EMBL/GenBank/DDBJ databases">
        <title>Duganella aceri sp. nov., isolated from tree sap.</title>
        <authorList>
            <person name="Kim I.S."/>
        </authorList>
    </citation>
    <scope>NUCLEOTIDE SEQUENCE [LARGE SCALE GENOMIC DNA]</scope>
    <source>
        <strain evidence="7">SAP-35</strain>
    </source>
</reference>
<accession>A0ABX0FDZ9</accession>
<keyword evidence="3" id="KW-0804">Transcription</keyword>
<evidence type="ECO:0000313" key="7">
    <source>
        <dbReference type="Proteomes" id="UP000666369"/>
    </source>
</evidence>
<dbReference type="InterPro" id="IPR011075">
    <property type="entry name" value="TetR_C"/>
</dbReference>
<dbReference type="InterPro" id="IPR001647">
    <property type="entry name" value="HTH_TetR"/>
</dbReference>
<keyword evidence="1" id="KW-0805">Transcription regulation</keyword>
<proteinExistence type="predicted"/>
<protein>
    <submittedName>
        <fullName evidence="6">TetR/AcrR family transcriptional regulator</fullName>
    </submittedName>
</protein>
<dbReference type="SUPFAM" id="SSF46689">
    <property type="entry name" value="Homeodomain-like"/>
    <property type="match status" value="1"/>
</dbReference>
<keyword evidence="2 4" id="KW-0238">DNA-binding</keyword>